<proteinExistence type="predicted"/>
<comment type="caution">
    <text evidence="1">The sequence shown here is derived from an EMBL/GenBank/DDBJ whole genome shotgun (WGS) entry which is preliminary data.</text>
</comment>
<dbReference type="InterPro" id="IPR027417">
    <property type="entry name" value="P-loop_NTPase"/>
</dbReference>
<protein>
    <submittedName>
        <fullName evidence="1">Uncharacterized protein</fullName>
    </submittedName>
</protein>
<evidence type="ECO:0000313" key="2">
    <source>
        <dbReference type="Proteomes" id="UP001169242"/>
    </source>
</evidence>
<dbReference type="Proteomes" id="UP001169242">
    <property type="component" value="Unassembled WGS sequence"/>
</dbReference>
<dbReference type="SUPFAM" id="SSF52540">
    <property type="entry name" value="P-loop containing nucleoside triphosphate hydrolases"/>
    <property type="match status" value="1"/>
</dbReference>
<dbReference type="AlphaFoldDB" id="A0AA42DNC6"/>
<evidence type="ECO:0000313" key="1">
    <source>
        <dbReference type="EMBL" id="MDA3732442.1"/>
    </source>
</evidence>
<dbReference type="EMBL" id="JAQIFT010000048">
    <property type="protein sequence ID" value="MDA3732442.1"/>
    <property type="molecule type" value="Genomic_DNA"/>
</dbReference>
<name>A0AA42DNC6_9FIRM</name>
<keyword evidence="2" id="KW-1185">Reference proteome</keyword>
<accession>A0AA42DNC6</accession>
<sequence>MKTKLVGIYEIAEATGVTASSVINWRKRYKDFPSPIIELKSGPIFNVWEIEAWLRCKPQYLEIFKQRLGGKQMNGAMRGKKIAIVGPSRTGKSRILSRFMRAKSLYDTYFTGGGGDFTEINICVTLLKELDETANIIRFVSEESSLNGIWEPFTPEGVKSFLHNAKVNDRYKEGHENSRQPREKWNPKTDRIEIVTHASEFAIEIMGDSEFLELMDCPGVSGHVEGLQNLADIDVFIFTLRSQNEDEFEVSLDKMVDTLASARILYVFGDRAAISKRERYPSIKAKATEHIQCFVNKLRKKLSKGSILEDSIELLNPDAKVVPMGAFEQIDEYYEYNLAEKIFDEDLSEQLKVMLNEDPCAAHEKIIQEAYSNATEEQQEDIIKFIMEMLGVHQTSYTGEEMPPNYKPQFLKDGHDRVKSNDGNRVDFAVKSNRNLLIKDELYKKYNMLQVDTTVPVDPKLQATIIQYCFLRLSTACREDCGISRGNHMWEDCPPLTMWGEEAVLAEEILTGGVLQYTTSFMKVMTQNGISSASWSYVFAPAFYVQSEDYYNKKLEIIVECGLDKLPSKNMYELIYNTYNLSLFKIGQYRVCEMLVNLTGASDTPMDWLKTIK</sequence>
<reference evidence="1" key="1">
    <citation type="journal article" date="2023" name="Int. J. Syst. Evol. Microbiol.">
        <title>&lt;i&gt;Holtiella tumoricola&lt;/i&gt; gen. nov. sp. nov., isolated from a human clinical sample.</title>
        <authorList>
            <person name="Allen-Vercoe E."/>
            <person name="Daigneault M.C."/>
            <person name="Vancuren S.J."/>
            <person name="Cochrane K."/>
            <person name="O'Neal L.L."/>
            <person name="Sankaranarayanan K."/>
            <person name="Lawson P.A."/>
        </authorList>
    </citation>
    <scope>NUCLEOTIDE SEQUENCE</scope>
    <source>
        <strain evidence="1">CC70A</strain>
    </source>
</reference>
<gene>
    <name evidence="1" type="ORF">PBV87_13185</name>
</gene>
<organism evidence="1 2">
    <name type="scientific">Holtiella tumoricola</name>
    <dbReference type="NCBI Taxonomy" id="3018743"/>
    <lineage>
        <taxon>Bacteria</taxon>
        <taxon>Bacillati</taxon>
        <taxon>Bacillota</taxon>
        <taxon>Clostridia</taxon>
        <taxon>Lachnospirales</taxon>
        <taxon>Cellulosilyticaceae</taxon>
        <taxon>Holtiella</taxon>
    </lineage>
</organism>
<dbReference type="RefSeq" id="WP_271012587.1">
    <property type="nucleotide sequence ID" value="NZ_JAQIFT010000048.1"/>
</dbReference>